<comment type="catalytic activity">
    <reaction evidence="9 10">
        <text>Release of signal peptides from bacterial membrane prolipoproteins. Hydrolyzes -Xaa-Yaa-Zaa-|-(S,diacylglyceryl)Cys-, in which Xaa is hydrophobic (preferably Leu), and Yaa (Ala or Ser) and Zaa (Gly or Ala) have small, neutral side chains.</text>
        <dbReference type="EC" id="3.4.23.36"/>
    </reaction>
</comment>
<reference evidence="12 13" key="1">
    <citation type="submission" date="2024-02" db="EMBL/GenBank/DDBJ databases">
        <title>Herpetosiphon gulosus NBRC 112829.</title>
        <authorList>
            <person name="Ichikawa N."/>
            <person name="Katano-Makiyama Y."/>
            <person name="Hidaka K."/>
        </authorList>
    </citation>
    <scope>NUCLEOTIDE SEQUENCE [LARGE SCALE GENOMIC DNA]</scope>
    <source>
        <strain evidence="12 13">NBRC 112829</strain>
    </source>
</reference>
<evidence type="ECO:0000256" key="7">
    <source>
        <dbReference type="ARBA" id="ARBA00022989"/>
    </source>
</evidence>
<evidence type="ECO:0000313" key="13">
    <source>
        <dbReference type="Proteomes" id="UP001428290"/>
    </source>
</evidence>
<dbReference type="HAMAP" id="MF_00161">
    <property type="entry name" value="LspA"/>
    <property type="match status" value="1"/>
</dbReference>
<accession>A0ABP9X7F9</accession>
<dbReference type="Pfam" id="PF01252">
    <property type="entry name" value="Peptidase_A8"/>
    <property type="match status" value="1"/>
</dbReference>
<keyword evidence="5 9" id="KW-0064">Aspartyl protease</keyword>
<sequence>MKLTKRYLSLGMMVLAILALDRWVKWWALDTLTPLGNPGREPIPGILRLVYVENRGVAFGFLQNNSLLLGIMALGVIAFMLIRSRTWFGEAGLLGQIAVAAIIAGGLGNIIDRFAYGFVVDMLHLIPLPIFQVFNIADMAISFGAVGLFITLWREDAAKRRNEQPA</sequence>
<keyword evidence="2 9" id="KW-1003">Cell membrane</keyword>
<dbReference type="EC" id="3.4.23.36" evidence="9"/>
<feature type="transmembrane region" description="Helical" evidence="9">
    <location>
        <begin position="93"/>
        <end position="111"/>
    </location>
</feature>
<evidence type="ECO:0000256" key="2">
    <source>
        <dbReference type="ARBA" id="ARBA00022475"/>
    </source>
</evidence>
<dbReference type="PROSITE" id="PS00855">
    <property type="entry name" value="SPASE_II"/>
    <property type="match status" value="1"/>
</dbReference>
<evidence type="ECO:0000256" key="1">
    <source>
        <dbReference type="ARBA" id="ARBA00006139"/>
    </source>
</evidence>
<keyword evidence="8 9" id="KW-0472">Membrane</keyword>
<feature type="active site" evidence="9">
    <location>
        <position position="121"/>
    </location>
</feature>
<evidence type="ECO:0000256" key="5">
    <source>
        <dbReference type="ARBA" id="ARBA00022750"/>
    </source>
</evidence>
<evidence type="ECO:0000256" key="10">
    <source>
        <dbReference type="RuleBase" id="RU000594"/>
    </source>
</evidence>
<keyword evidence="7 9" id="KW-1133">Transmembrane helix</keyword>
<dbReference type="NCBIfam" id="TIGR00077">
    <property type="entry name" value="lspA"/>
    <property type="match status" value="1"/>
</dbReference>
<dbReference type="EMBL" id="BAABRU010000043">
    <property type="protein sequence ID" value="GAA5531322.1"/>
    <property type="molecule type" value="Genomic_DNA"/>
</dbReference>
<proteinExistence type="inferred from homology"/>
<feature type="active site" evidence="9">
    <location>
        <position position="138"/>
    </location>
</feature>
<keyword evidence="4 9" id="KW-0812">Transmembrane</keyword>
<dbReference type="PRINTS" id="PR00781">
    <property type="entry name" value="LIPOSIGPTASE"/>
</dbReference>
<protein>
    <recommendedName>
        <fullName evidence="9">Lipoprotein signal peptidase</fullName>
        <ecNumber evidence="9">3.4.23.36</ecNumber>
    </recommendedName>
    <alternativeName>
        <fullName evidence="9">Prolipoprotein signal peptidase</fullName>
    </alternativeName>
    <alternativeName>
        <fullName evidence="9">Signal peptidase II</fullName>
        <shortName evidence="9">SPase II</shortName>
    </alternativeName>
</protein>
<name>A0ABP9X7F9_9CHLR</name>
<evidence type="ECO:0000256" key="3">
    <source>
        <dbReference type="ARBA" id="ARBA00022670"/>
    </source>
</evidence>
<evidence type="ECO:0000256" key="6">
    <source>
        <dbReference type="ARBA" id="ARBA00022801"/>
    </source>
</evidence>
<evidence type="ECO:0000256" key="9">
    <source>
        <dbReference type="HAMAP-Rule" id="MF_00161"/>
    </source>
</evidence>
<comment type="similarity">
    <text evidence="1 9 11">Belongs to the peptidase A8 family.</text>
</comment>
<keyword evidence="3 9" id="KW-0645">Protease</keyword>
<keyword evidence="6 9" id="KW-0378">Hydrolase</keyword>
<keyword evidence="12" id="KW-0449">Lipoprotein</keyword>
<feature type="transmembrane region" description="Helical" evidence="9">
    <location>
        <begin position="7"/>
        <end position="24"/>
    </location>
</feature>
<evidence type="ECO:0000256" key="11">
    <source>
        <dbReference type="RuleBase" id="RU004181"/>
    </source>
</evidence>
<feature type="transmembrane region" description="Helical" evidence="9">
    <location>
        <begin position="131"/>
        <end position="153"/>
    </location>
</feature>
<organism evidence="12 13">
    <name type="scientific">Herpetosiphon gulosus</name>
    <dbReference type="NCBI Taxonomy" id="1973496"/>
    <lineage>
        <taxon>Bacteria</taxon>
        <taxon>Bacillati</taxon>
        <taxon>Chloroflexota</taxon>
        <taxon>Chloroflexia</taxon>
        <taxon>Herpetosiphonales</taxon>
        <taxon>Herpetosiphonaceae</taxon>
        <taxon>Herpetosiphon</taxon>
    </lineage>
</organism>
<keyword evidence="13" id="KW-1185">Reference proteome</keyword>
<feature type="transmembrane region" description="Helical" evidence="9">
    <location>
        <begin position="57"/>
        <end position="81"/>
    </location>
</feature>
<comment type="pathway">
    <text evidence="9">Protein modification; lipoprotein biosynthesis (signal peptide cleavage).</text>
</comment>
<dbReference type="PANTHER" id="PTHR33695">
    <property type="entry name" value="LIPOPROTEIN SIGNAL PEPTIDASE"/>
    <property type="match status" value="1"/>
</dbReference>
<evidence type="ECO:0000313" key="12">
    <source>
        <dbReference type="EMBL" id="GAA5531322.1"/>
    </source>
</evidence>
<evidence type="ECO:0000256" key="4">
    <source>
        <dbReference type="ARBA" id="ARBA00022692"/>
    </source>
</evidence>
<dbReference type="PANTHER" id="PTHR33695:SF1">
    <property type="entry name" value="LIPOPROTEIN SIGNAL PEPTIDASE"/>
    <property type="match status" value="1"/>
</dbReference>
<dbReference type="RefSeq" id="WP_345724885.1">
    <property type="nucleotide sequence ID" value="NZ_BAABRU010000043.1"/>
</dbReference>
<dbReference type="Proteomes" id="UP001428290">
    <property type="component" value="Unassembled WGS sequence"/>
</dbReference>
<comment type="function">
    <text evidence="9 10">This protein specifically catalyzes the removal of signal peptides from prolipoproteins.</text>
</comment>
<comment type="caution">
    <text evidence="12">The sequence shown here is derived from an EMBL/GenBank/DDBJ whole genome shotgun (WGS) entry which is preliminary data.</text>
</comment>
<gene>
    <name evidence="9 12" type="primary">lspA</name>
    <name evidence="12" type="ORF">Hgul01_05147</name>
</gene>
<comment type="subcellular location">
    <subcellularLocation>
        <location evidence="9">Cell membrane</location>
        <topology evidence="9">Multi-pass membrane protein</topology>
    </subcellularLocation>
</comment>
<evidence type="ECO:0000256" key="8">
    <source>
        <dbReference type="ARBA" id="ARBA00023136"/>
    </source>
</evidence>
<dbReference type="InterPro" id="IPR001872">
    <property type="entry name" value="Peptidase_A8"/>
</dbReference>